<evidence type="ECO:0000256" key="1">
    <source>
        <dbReference type="SAM" id="Coils"/>
    </source>
</evidence>
<sequence>MNMKDDLLYRFCQHPRRWAIVITVTSLVGLAILLPHADHYSALATEQAELTEQLDEASRVAGELPKYEQLLASKREQLAAIEARTVPQSNVATLRKEIVDLVRKSDCQVLRFNVGEAQQRAWREGDSPLPDSIDVAPSPGAATGFVLETRPVAVTVSGSTAAVRSFLTTVEQQGKLLYPKLLDLRPTGSSRKSVELTIELWYFALERVGKV</sequence>
<dbReference type="EMBL" id="CP036291">
    <property type="protein sequence ID" value="QDU89917.1"/>
    <property type="molecule type" value="Genomic_DNA"/>
</dbReference>
<evidence type="ECO:0000313" key="2">
    <source>
        <dbReference type="EMBL" id="QDU89917.1"/>
    </source>
</evidence>
<dbReference type="OrthoDB" id="269871at2"/>
<evidence type="ECO:0000313" key="3">
    <source>
        <dbReference type="Proteomes" id="UP000317429"/>
    </source>
</evidence>
<organism evidence="2 3">
    <name type="scientific">Pirellulimonas nuda</name>
    <dbReference type="NCBI Taxonomy" id="2528009"/>
    <lineage>
        <taxon>Bacteria</taxon>
        <taxon>Pseudomonadati</taxon>
        <taxon>Planctomycetota</taxon>
        <taxon>Planctomycetia</taxon>
        <taxon>Pirellulales</taxon>
        <taxon>Lacipirellulaceae</taxon>
        <taxon>Pirellulimonas</taxon>
    </lineage>
</organism>
<gene>
    <name evidence="2" type="ORF">Pla175_33140</name>
</gene>
<dbReference type="KEGG" id="pnd:Pla175_33140"/>
<evidence type="ECO:0008006" key="4">
    <source>
        <dbReference type="Google" id="ProtNLM"/>
    </source>
</evidence>
<keyword evidence="1" id="KW-0175">Coiled coil</keyword>
<dbReference type="RefSeq" id="WP_145287345.1">
    <property type="nucleotide sequence ID" value="NZ_CP036291.1"/>
</dbReference>
<name>A0A518DEM2_9BACT</name>
<proteinExistence type="predicted"/>
<dbReference type="Proteomes" id="UP000317429">
    <property type="component" value="Chromosome"/>
</dbReference>
<accession>A0A518DEM2</accession>
<reference evidence="2 3" key="1">
    <citation type="submission" date="2019-02" db="EMBL/GenBank/DDBJ databases">
        <title>Deep-cultivation of Planctomycetes and their phenomic and genomic characterization uncovers novel biology.</title>
        <authorList>
            <person name="Wiegand S."/>
            <person name="Jogler M."/>
            <person name="Boedeker C."/>
            <person name="Pinto D."/>
            <person name="Vollmers J."/>
            <person name="Rivas-Marin E."/>
            <person name="Kohn T."/>
            <person name="Peeters S.H."/>
            <person name="Heuer A."/>
            <person name="Rast P."/>
            <person name="Oberbeckmann S."/>
            <person name="Bunk B."/>
            <person name="Jeske O."/>
            <person name="Meyerdierks A."/>
            <person name="Storesund J.E."/>
            <person name="Kallscheuer N."/>
            <person name="Luecker S."/>
            <person name="Lage O.M."/>
            <person name="Pohl T."/>
            <person name="Merkel B.J."/>
            <person name="Hornburger P."/>
            <person name="Mueller R.-W."/>
            <person name="Bruemmer F."/>
            <person name="Labrenz M."/>
            <person name="Spormann A.M."/>
            <person name="Op den Camp H."/>
            <person name="Overmann J."/>
            <person name="Amann R."/>
            <person name="Jetten M.S.M."/>
            <person name="Mascher T."/>
            <person name="Medema M.H."/>
            <person name="Devos D.P."/>
            <person name="Kaster A.-K."/>
            <person name="Ovreas L."/>
            <person name="Rohde M."/>
            <person name="Galperin M.Y."/>
            <person name="Jogler C."/>
        </authorList>
    </citation>
    <scope>NUCLEOTIDE SEQUENCE [LARGE SCALE GENOMIC DNA]</scope>
    <source>
        <strain evidence="2 3">Pla175</strain>
    </source>
</reference>
<dbReference type="AlphaFoldDB" id="A0A518DEM2"/>
<protein>
    <recommendedName>
        <fullName evidence="4">Pilus assembly protein, PilO</fullName>
    </recommendedName>
</protein>
<feature type="coiled-coil region" evidence="1">
    <location>
        <begin position="40"/>
        <end position="84"/>
    </location>
</feature>
<keyword evidence="3" id="KW-1185">Reference proteome</keyword>